<evidence type="ECO:0000313" key="3">
    <source>
        <dbReference type="Proteomes" id="UP000426027"/>
    </source>
</evidence>
<name>A0A6I6H007_9BACT</name>
<reference evidence="2 3" key="1">
    <citation type="submission" date="2019-11" db="EMBL/GenBank/DDBJ databases">
        <authorList>
            <person name="Im W.T."/>
        </authorList>
    </citation>
    <scope>NUCLEOTIDE SEQUENCE [LARGE SCALE GENOMIC DNA]</scope>
    <source>
        <strain evidence="2 3">SB-02</strain>
    </source>
</reference>
<evidence type="ECO:0000313" key="2">
    <source>
        <dbReference type="EMBL" id="QGW28041.1"/>
    </source>
</evidence>
<sequence>MKQLVLVSLMLIAGRVLGQTTAAQSNPFLMKIDEMGRVLPNVGKDNVKGFPFLHEVTAKGWVKLKNGNRVSGFDLQVDLYNNALYFIFNGQYYQFAEPVAECQLAFPDNDDSLRYQFRTGYPVFRDRPATTLYQVLADGPRYQLLNYIRKNKVDIATYGTTINQEYKQTSEWYLYDVQTQQLQPVSKKTNPATVIRHPLLAAYVQQAGKPKTEQDWLTLLNYINMHE</sequence>
<proteinExistence type="predicted"/>
<keyword evidence="3" id="KW-1185">Reference proteome</keyword>
<gene>
    <name evidence="2" type="ORF">GLV81_07965</name>
</gene>
<dbReference type="RefSeq" id="WP_157478376.1">
    <property type="nucleotide sequence ID" value="NZ_CP046566.1"/>
</dbReference>
<accession>A0A6I6H007</accession>
<feature type="chain" id="PRO_5026356148" evidence="1">
    <location>
        <begin position="19"/>
        <end position="227"/>
    </location>
</feature>
<evidence type="ECO:0000256" key="1">
    <source>
        <dbReference type="SAM" id="SignalP"/>
    </source>
</evidence>
<feature type="signal peptide" evidence="1">
    <location>
        <begin position="1"/>
        <end position="18"/>
    </location>
</feature>
<organism evidence="2 3">
    <name type="scientific">Phnomibacter ginsenosidimutans</name>
    <dbReference type="NCBI Taxonomy" id="2676868"/>
    <lineage>
        <taxon>Bacteria</taxon>
        <taxon>Pseudomonadati</taxon>
        <taxon>Bacteroidota</taxon>
        <taxon>Chitinophagia</taxon>
        <taxon>Chitinophagales</taxon>
        <taxon>Chitinophagaceae</taxon>
        <taxon>Phnomibacter</taxon>
    </lineage>
</organism>
<dbReference type="EMBL" id="CP046566">
    <property type="protein sequence ID" value="QGW28041.1"/>
    <property type="molecule type" value="Genomic_DNA"/>
</dbReference>
<dbReference type="Proteomes" id="UP000426027">
    <property type="component" value="Chromosome"/>
</dbReference>
<keyword evidence="1" id="KW-0732">Signal</keyword>
<dbReference type="AlphaFoldDB" id="A0A6I6H007"/>
<dbReference type="KEGG" id="fls:GLV81_07965"/>
<protein>
    <submittedName>
        <fullName evidence="2">Uncharacterized protein</fullName>
    </submittedName>
</protein>